<comment type="caution">
    <text evidence="1">The sequence shown here is derived from an EMBL/GenBank/DDBJ whole genome shotgun (WGS) entry which is preliminary data.</text>
</comment>
<reference evidence="1" key="1">
    <citation type="journal article" date="2015" name="Nature">
        <title>Complex archaea that bridge the gap between prokaryotes and eukaryotes.</title>
        <authorList>
            <person name="Spang A."/>
            <person name="Saw J.H."/>
            <person name="Jorgensen S.L."/>
            <person name="Zaremba-Niedzwiedzka K."/>
            <person name="Martijn J."/>
            <person name="Lind A.E."/>
            <person name="van Eijk R."/>
            <person name="Schleper C."/>
            <person name="Guy L."/>
            <person name="Ettema T.J."/>
        </authorList>
    </citation>
    <scope>NUCLEOTIDE SEQUENCE</scope>
</reference>
<organism evidence="1">
    <name type="scientific">marine sediment metagenome</name>
    <dbReference type="NCBI Taxonomy" id="412755"/>
    <lineage>
        <taxon>unclassified sequences</taxon>
        <taxon>metagenomes</taxon>
        <taxon>ecological metagenomes</taxon>
    </lineage>
</organism>
<proteinExistence type="predicted"/>
<sequence>KGTKIVCEECSNDLPSNLTIYGNKPIRDNQEKPMSKYELERLRIDEALQKHGFKPRKRYT</sequence>
<dbReference type="EMBL" id="LAZR01064838">
    <property type="protein sequence ID" value="KKK56740.1"/>
    <property type="molecule type" value="Genomic_DNA"/>
</dbReference>
<name>A0A0F8X6Z9_9ZZZZ</name>
<dbReference type="AlphaFoldDB" id="A0A0F8X6Z9"/>
<evidence type="ECO:0000313" key="1">
    <source>
        <dbReference type="EMBL" id="KKK56740.1"/>
    </source>
</evidence>
<accession>A0A0F8X6Z9</accession>
<feature type="non-terminal residue" evidence="1">
    <location>
        <position position="1"/>
    </location>
</feature>
<gene>
    <name evidence="1" type="ORF">LCGC14_3061490</name>
</gene>
<protein>
    <submittedName>
        <fullName evidence="1">Uncharacterized protein</fullName>
    </submittedName>
</protein>